<dbReference type="PANTHER" id="PTHR43747:SF1">
    <property type="entry name" value="SLR1998 PROTEIN"/>
    <property type="match status" value="1"/>
</dbReference>
<proteinExistence type="inferred from homology"/>
<reference evidence="3 4" key="1">
    <citation type="submission" date="2019-03" db="EMBL/GenBank/DDBJ databases">
        <title>Genomic Encyclopedia of Archaeal and Bacterial Type Strains, Phase II (KMG-II): from individual species to whole genera.</title>
        <authorList>
            <person name="Goeker M."/>
        </authorList>
    </citation>
    <scope>NUCLEOTIDE SEQUENCE [LARGE SCALE GENOMIC DNA]</scope>
    <source>
        <strain evidence="3 4">DSM 45499</strain>
    </source>
</reference>
<protein>
    <submittedName>
        <fullName evidence="3">2-polyprenyl-6-methoxyphenol hydroxylase-like FAD-dependent oxidoreductase</fullName>
    </submittedName>
</protein>
<dbReference type="EMBL" id="SOCP01000007">
    <property type="protein sequence ID" value="TDV49956.1"/>
    <property type="molecule type" value="Genomic_DNA"/>
</dbReference>
<dbReference type="InterPro" id="IPR002938">
    <property type="entry name" value="FAD-bd"/>
</dbReference>
<dbReference type="InterPro" id="IPR050816">
    <property type="entry name" value="Flavin-dep_Halogenase_NPB"/>
</dbReference>
<gene>
    <name evidence="3" type="ORF">CLV71_107304</name>
</gene>
<dbReference type="GO" id="GO:0071949">
    <property type="term" value="F:FAD binding"/>
    <property type="evidence" value="ECO:0007669"/>
    <property type="project" value="InterPro"/>
</dbReference>
<dbReference type="AlphaFoldDB" id="A0A4R7VKE5"/>
<organism evidence="3 4">
    <name type="scientific">Actinophytocola oryzae</name>
    <dbReference type="NCBI Taxonomy" id="502181"/>
    <lineage>
        <taxon>Bacteria</taxon>
        <taxon>Bacillati</taxon>
        <taxon>Actinomycetota</taxon>
        <taxon>Actinomycetes</taxon>
        <taxon>Pseudonocardiales</taxon>
        <taxon>Pseudonocardiaceae</taxon>
    </lineage>
</organism>
<dbReference type="Gene3D" id="3.50.50.60">
    <property type="entry name" value="FAD/NAD(P)-binding domain"/>
    <property type="match status" value="1"/>
</dbReference>
<name>A0A4R7VKE5_9PSEU</name>
<feature type="domain" description="FAD-binding" evidence="2">
    <location>
        <begin position="11"/>
        <end position="353"/>
    </location>
</feature>
<dbReference type="InterPro" id="IPR036188">
    <property type="entry name" value="FAD/NAD-bd_sf"/>
</dbReference>
<evidence type="ECO:0000313" key="3">
    <source>
        <dbReference type="EMBL" id="TDV49956.1"/>
    </source>
</evidence>
<keyword evidence="4" id="KW-1185">Reference proteome</keyword>
<dbReference type="RefSeq" id="WP_166664195.1">
    <property type="nucleotide sequence ID" value="NZ_SOCP01000007.1"/>
</dbReference>
<dbReference type="Pfam" id="PF01494">
    <property type="entry name" value="FAD_binding_3"/>
    <property type="match status" value="1"/>
</dbReference>
<comment type="caution">
    <text evidence="3">The sequence shown here is derived from an EMBL/GenBank/DDBJ whole genome shotgun (WGS) entry which is preliminary data.</text>
</comment>
<evidence type="ECO:0000259" key="2">
    <source>
        <dbReference type="Pfam" id="PF01494"/>
    </source>
</evidence>
<accession>A0A4R7VKE5</accession>
<dbReference type="SUPFAM" id="SSF51905">
    <property type="entry name" value="FAD/NAD(P)-binding domain"/>
    <property type="match status" value="1"/>
</dbReference>
<dbReference type="PRINTS" id="PR00420">
    <property type="entry name" value="RNGMNOXGNASE"/>
</dbReference>
<dbReference type="Proteomes" id="UP000294927">
    <property type="component" value="Unassembled WGS sequence"/>
</dbReference>
<dbReference type="PANTHER" id="PTHR43747">
    <property type="entry name" value="FAD-BINDING PROTEIN"/>
    <property type="match status" value="1"/>
</dbReference>
<sequence>MVNKFEPRWDQALVIGSSIAGLAVARVLADHFHRVVLVERDSATVEATGRGGVPQSRHVHGLLAAGGGMLEELFPGLRAELADAGAPVYDFGEATAMFIDNGRLPLTTTGLMLQSFSRGLLESRLRRRVAELPQVRIEAGATVTGLLTDHPNGPVTGITVARHSDATDTEGGTDERYRADLVVDCSGRFTKLPQWLTAIGYPRPAETIVDAGLAYASRMYDGPPRSWNALLHPVQAHTHPCGAYAARIEGNRWMVSLLGVTPHHPPTDDAEYAAFAAGLNNPELSGLLAESRPITPIHRFTRIENRRFELARMRRWPDRLLVMGDAHCAFNPVYGQGMTVAIASALALREQLRQRRGSAHDLTGLAPRVHRRLRRVTFYPWMMSTNEDAIWSAARTDTRAGRIPSAAHWFQNRLFRSMMHHEPSLIAFQRVFNSVKPPTHLLTPHILVRALTPARSDTPTR</sequence>
<evidence type="ECO:0000256" key="1">
    <source>
        <dbReference type="ARBA" id="ARBA00038396"/>
    </source>
</evidence>
<comment type="similarity">
    <text evidence="1">Belongs to the flavin-dependent halogenase family. Bacterial tryptophan halogenase subfamily.</text>
</comment>
<evidence type="ECO:0000313" key="4">
    <source>
        <dbReference type="Proteomes" id="UP000294927"/>
    </source>
</evidence>